<dbReference type="GO" id="GO:0005975">
    <property type="term" value="P:carbohydrate metabolic process"/>
    <property type="evidence" value="ECO:0007669"/>
    <property type="project" value="InterPro"/>
</dbReference>
<gene>
    <name evidence="2" type="ORF">Golax_021244</name>
</gene>
<keyword evidence="1" id="KW-0472">Membrane</keyword>
<sequence>MIQELILSSSCDEREDQRKLKISYISQGAQRRVKNNEVKRVDSVSTIETDSIEREFNAGVEKKQETLKASNSLKVMQPFRGKLLAVNMKAKFVKVVAENLVLVVLDLHLILMSSTINADLFSKLLPRAYVRRGMHESQFTYKIGYFTSNPSTSSYSVSHIKAPSGNKGNHQFPPLSTSEYNLRLTLETDMSDGKKLIVVIYNSLGWKREDAICLTVVNEAVTVHDQEGRKFETQLVPIDAYVDLSYHARAYFAVGSASKDIHPAQPQFTPFHKSTDSLSYSGPVHQLVPNVTSPTSQSSLVSITMVLSLKYGFFCAATSLSSDISEGDIDKPVGNDPFELQLDSSSQQKSRIWKCKPLERIVMKHATSKGVTLEAMFGYGIEIKEEQDDMAHVGSAKLLVMKKRLQSADIEIYAEANSSAPQTNLMIDDLGIRDGLKGGNGNEITDTNSVTAELSVGDAFVACFQSRQQFLLWVPGSIIVFALTLYGLKFFQPRVTDGLGIPIDERMFFVIQS</sequence>
<name>A0A7J9AKQ5_9ROSI</name>
<proteinExistence type="predicted"/>
<dbReference type="SUPFAM" id="SSF74650">
    <property type="entry name" value="Galactose mutarotase-like"/>
    <property type="match status" value="1"/>
</dbReference>
<comment type="caution">
    <text evidence="2">The sequence shown here is derived from an EMBL/GenBank/DDBJ whole genome shotgun (WGS) entry which is preliminary data.</text>
</comment>
<evidence type="ECO:0000313" key="2">
    <source>
        <dbReference type="EMBL" id="MBA0724560.1"/>
    </source>
</evidence>
<dbReference type="GO" id="GO:0003824">
    <property type="term" value="F:catalytic activity"/>
    <property type="evidence" value="ECO:0007669"/>
    <property type="project" value="InterPro"/>
</dbReference>
<reference evidence="2 3" key="1">
    <citation type="journal article" date="2019" name="Genome Biol. Evol.">
        <title>Insights into the evolution of the New World diploid cottons (Gossypium, subgenus Houzingenia) based on genome sequencing.</title>
        <authorList>
            <person name="Grover C.E."/>
            <person name="Arick M.A. 2nd"/>
            <person name="Thrash A."/>
            <person name="Conover J.L."/>
            <person name="Sanders W.S."/>
            <person name="Peterson D.G."/>
            <person name="Frelichowski J.E."/>
            <person name="Scheffler J.A."/>
            <person name="Scheffler B.E."/>
            <person name="Wendel J.F."/>
        </authorList>
    </citation>
    <scope>NUCLEOTIDE SEQUENCE [LARGE SCALE GENOMIC DNA]</scope>
    <source>
        <strain evidence="2">4</strain>
        <tissue evidence="2">Leaf</tissue>
    </source>
</reference>
<dbReference type="Gene3D" id="2.60.40.1180">
    <property type="entry name" value="Golgi alpha-mannosidase II"/>
    <property type="match status" value="1"/>
</dbReference>
<dbReference type="GO" id="GO:0030246">
    <property type="term" value="F:carbohydrate binding"/>
    <property type="evidence" value="ECO:0007669"/>
    <property type="project" value="InterPro"/>
</dbReference>
<feature type="transmembrane region" description="Helical" evidence="1">
    <location>
        <begin position="470"/>
        <end position="488"/>
    </location>
</feature>
<evidence type="ECO:0000256" key="1">
    <source>
        <dbReference type="SAM" id="Phobius"/>
    </source>
</evidence>
<protein>
    <submittedName>
        <fullName evidence="2">Uncharacterized protein</fullName>
    </submittedName>
</protein>
<dbReference type="InterPro" id="IPR011013">
    <property type="entry name" value="Gal_mutarotase_sf_dom"/>
</dbReference>
<evidence type="ECO:0000313" key="3">
    <source>
        <dbReference type="Proteomes" id="UP000593574"/>
    </source>
</evidence>
<organism evidence="2 3">
    <name type="scientific">Gossypium laxum</name>
    <dbReference type="NCBI Taxonomy" id="34288"/>
    <lineage>
        <taxon>Eukaryota</taxon>
        <taxon>Viridiplantae</taxon>
        <taxon>Streptophyta</taxon>
        <taxon>Embryophyta</taxon>
        <taxon>Tracheophyta</taxon>
        <taxon>Spermatophyta</taxon>
        <taxon>Magnoliopsida</taxon>
        <taxon>eudicotyledons</taxon>
        <taxon>Gunneridae</taxon>
        <taxon>Pentapetalae</taxon>
        <taxon>rosids</taxon>
        <taxon>malvids</taxon>
        <taxon>Malvales</taxon>
        <taxon>Malvaceae</taxon>
        <taxon>Malvoideae</taxon>
        <taxon>Gossypium</taxon>
    </lineage>
</organism>
<keyword evidence="3" id="KW-1185">Reference proteome</keyword>
<accession>A0A7J9AKQ5</accession>
<dbReference type="Proteomes" id="UP000593574">
    <property type="component" value="Unassembled WGS sequence"/>
</dbReference>
<dbReference type="InterPro" id="IPR013780">
    <property type="entry name" value="Glyco_hydro_b"/>
</dbReference>
<keyword evidence="1" id="KW-1133">Transmembrane helix</keyword>
<keyword evidence="1" id="KW-0812">Transmembrane</keyword>
<dbReference type="AlphaFoldDB" id="A0A7J9AKQ5"/>
<dbReference type="EMBL" id="JABEZV010000011">
    <property type="protein sequence ID" value="MBA0724560.1"/>
    <property type="molecule type" value="Genomic_DNA"/>
</dbReference>